<dbReference type="CDD" id="cd09912">
    <property type="entry name" value="DLP_2"/>
    <property type="match status" value="1"/>
</dbReference>
<dbReference type="EMBL" id="MJGC01000088">
    <property type="protein sequence ID" value="OEJ73525.1"/>
    <property type="molecule type" value="Genomic_DNA"/>
</dbReference>
<comment type="caution">
    <text evidence="5">The sequence shown here is derived from an EMBL/GenBank/DDBJ whole genome shotgun (WGS) entry which is preliminary data.</text>
</comment>
<dbReference type="InterPro" id="IPR027417">
    <property type="entry name" value="P-loop_NTPase"/>
</dbReference>
<dbReference type="InterPro" id="IPR045063">
    <property type="entry name" value="Dynamin_N"/>
</dbReference>
<feature type="domain" description="Dynamin N-terminal" evidence="4">
    <location>
        <begin position="47"/>
        <end position="205"/>
    </location>
</feature>
<keyword evidence="3" id="KW-1133">Transmembrane helix</keyword>
<evidence type="ECO:0000313" key="5">
    <source>
        <dbReference type="EMBL" id="OEJ73525.1"/>
    </source>
</evidence>
<evidence type="ECO:0000256" key="2">
    <source>
        <dbReference type="SAM" id="MobiDB-lite"/>
    </source>
</evidence>
<evidence type="ECO:0000256" key="1">
    <source>
        <dbReference type="SAM" id="Coils"/>
    </source>
</evidence>
<accession>A0A1E5QFS1</accession>
<feature type="region of interest" description="Disordered" evidence="2">
    <location>
        <begin position="411"/>
        <end position="433"/>
    </location>
</feature>
<dbReference type="SUPFAM" id="SSF52540">
    <property type="entry name" value="P-loop containing nucleoside triphosphate hydrolases"/>
    <property type="match status" value="1"/>
</dbReference>
<protein>
    <submittedName>
        <fullName evidence="5">Dynamin</fullName>
    </submittedName>
</protein>
<feature type="compositionally biased region" description="Pro residues" evidence="2">
    <location>
        <begin position="412"/>
        <end position="424"/>
    </location>
</feature>
<dbReference type="Pfam" id="PF00350">
    <property type="entry name" value="Dynamin_N"/>
    <property type="match status" value="1"/>
</dbReference>
<evidence type="ECO:0000259" key="4">
    <source>
        <dbReference type="Pfam" id="PF00350"/>
    </source>
</evidence>
<dbReference type="Gene3D" id="3.40.50.300">
    <property type="entry name" value="P-loop containing nucleotide triphosphate hydrolases"/>
    <property type="match status" value="1"/>
</dbReference>
<feature type="coiled-coil region" evidence="1">
    <location>
        <begin position="298"/>
        <end position="335"/>
    </location>
</feature>
<dbReference type="STRING" id="1781255.BH720_19645"/>
<proteinExistence type="predicted"/>
<reference evidence="5" key="1">
    <citation type="submission" date="2016-09" db="EMBL/GenBank/DDBJ databases">
        <title>Draft genome of thermotolerant cyanobacterium Desertifilum sp. strain IPPAS B-1220.</title>
        <authorList>
            <person name="Sinetova M.A."/>
            <person name="Bolakhan K."/>
            <person name="Zayadan B.K."/>
            <person name="Mironov K.S."/>
            <person name="Ustinova V."/>
            <person name="Kupriyanova E.V."/>
            <person name="Sidorov R.A."/>
            <person name="Skrypnik A.N."/>
            <person name="Gogoleva N.E."/>
            <person name="Gogolev Y.V."/>
            <person name="Los D.A."/>
        </authorList>
    </citation>
    <scope>NUCLEOTIDE SEQUENCE [LARGE SCALE GENOMIC DNA]</scope>
    <source>
        <strain evidence="5">IPPAS B-1220</strain>
    </source>
</reference>
<organism evidence="5">
    <name type="scientific">Desertifilum tharense IPPAS B-1220</name>
    <dbReference type="NCBI Taxonomy" id="1781255"/>
    <lineage>
        <taxon>Bacteria</taxon>
        <taxon>Bacillati</taxon>
        <taxon>Cyanobacteriota</taxon>
        <taxon>Cyanophyceae</taxon>
        <taxon>Desertifilales</taxon>
        <taxon>Desertifilaceae</taxon>
        <taxon>Desertifilum</taxon>
    </lineage>
</organism>
<dbReference type="RefSeq" id="WP_069968996.1">
    <property type="nucleotide sequence ID" value="NZ_CM124774.1"/>
</dbReference>
<dbReference type="AlphaFoldDB" id="A0A1E5QFS1"/>
<name>A0A1E5QFS1_9CYAN</name>
<dbReference type="PANTHER" id="PTHR43681">
    <property type="entry name" value="TRANSMEMBRANE GTPASE FZO"/>
    <property type="match status" value="1"/>
</dbReference>
<feature type="transmembrane region" description="Helical" evidence="3">
    <location>
        <begin position="443"/>
        <end position="464"/>
    </location>
</feature>
<evidence type="ECO:0000256" key="3">
    <source>
        <dbReference type="SAM" id="Phobius"/>
    </source>
</evidence>
<gene>
    <name evidence="5" type="ORF">BH720_19645</name>
</gene>
<sequence length="553" mass="61732">MEYSSEFANLVASVQSALGLIDFESNASLRQDALNLCDYLADPVFRIAVFGPFNHGKSTLLNALLGSRTLPIDLIPTTGAAIAVRYGTEITTRITFSNGREIVEPGTDILKQYAILDDQRRMRGDVTGVNVTYPHPFLQTGIEFLDLPGTNDREAQEMLVRDRLFTCDLIIQVLDARKLMTLGEREHLRDWLLDREIKSIVFVVNFLNLLEPDEQKEVFHRLRFVAESFRADLPSGISNLYRVDALPALRARLKGDTSAAQVSGLAAFESALQAITAAQQERLRVRLPRIQAIASQIQQQLQAKVEAFNAELVAAKEKQQAKIAIQQKAEKLIRQGFQASASELESWLYLPKLLERYQSELAMALRQGQFETWQTQRLQSAIAPHEQSLNQWLDKGCEFFQQQHPGTLKFPYPSPPQVTLPKPPQTATSKSDSDLMPVALSTGIGWILGGPVGAAVVGGASYLIGRTPSQKSANSPPESQILQAYQEAAEDYLTHLNIEWLANLRDFQQKLETIICYKSEDEPLESTPASYQIQLAQSLIDNLSLEIEKIGRL</sequence>
<keyword evidence="3" id="KW-0812">Transmembrane</keyword>
<dbReference type="PANTHER" id="PTHR43681:SF1">
    <property type="entry name" value="SARCALUMENIN"/>
    <property type="match status" value="1"/>
</dbReference>
<dbReference type="OrthoDB" id="5477114at2"/>
<dbReference type="InterPro" id="IPR051943">
    <property type="entry name" value="TRAFAC_Dynamin-like_GTPase"/>
</dbReference>
<keyword evidence="1" id="KW-0175">Coiled coil</keyword>
<keyword evidence="3" id="KW-0472">Membrane</keyword>